<dbReference type="KEGG" id="rsi:Runsl_2466"/>
<dbReference type="NCBIfam" id="TIGR03891">
    <property type="entry name" value="thiopep_ocin"/>
    <property type="match status" value="1"/>
</dbReference>
<dbReference type="Pfam" id="PF14028">
    <property type="entry name" value="Lant_dehydr_C"/>
    <property type="match status" value="1"/>
</dbReference>
<accession>A0A7U3ZKG8</accession>
<dbReference type="AlphaFoldDB" id="A0A7U3ZKG8"/>
<gene>
    <name evidence="3" type="ordered locus">Runsl_2466</name>
</gene>
<dbReference type="InterPro" id="IPR023809">
    <property type="entry name" value="Thiopep_bacteriocin_synth_dom"/>
</dbReference>
<evidence type="ECO:0000313" key="3">
    <source>
        <dbReference type="EMBL" id="AEI48871.1"/>
    </source>
</evidence>
<reference evidence="4" key="1">
    <citation type="submission" date="2011-06" db="EMBL/GenBank/DDBJ databases">
        <title>The complete genome of chromosome of Runella slithyformis DSM 19594.</title>
        <authorList>
            <consortium name="US DOE Joint Genome Institute (JGI-PGF)"/>
            <person name="Lucas S."/>
            <person name="Han J."/>
            <person name="Lapidus A."/>
            <person name="Bruce D."/>
            <person name="Goodwin L."/>
            <person name="Pitluck S."/>
            <person name="Peters L."/>
            <person name="Kyrpides N."/>
            <person name="Mavromatis K."/>
            <person name="Ivanova N."/>
            <person name="Ovchinnikova G."/>
            <person name="Zhang X."/>
            <person name="Misra M."/>
            <person name="Detter J.C."/>
            <person name="Tapia R."/>
            <person name="Han C."/>
            <person name="Land M."/>
            <person name="Hauser L."/>
            <person name="Markowitz V."/>
            <person name="Cheng J.-F."/>
            <person name="Hugenholtz P."/>
            <person name="Woyke T."/>
            <person name="Wu D."/>
            <person name="Tindall B."/>
            <person name="Faehrich R."/>
            <person name="Brambilla E."/>
            <person name="Klenk H.-P."/>
            <person name="Eisen J.A."/>
        </authorList>
    </citation>
    <scope>NUCLEOTIDE SEQUENCE [LARGE SCALE GENOMIC DNA]</scope>
    <source>
        <strain evidence="4">ATCC 29530 / DSM 19594 / LMG 11500 / NCIMB 11436 / LSU 4</strain>
    </source>
</reference>
<feature type="domain" description="Thiopeptide-type bacteriocin biosynthesis" evidence="2">
    <location>
        <begin position="749"/>
        <end position="1014"/>
    </location>
</feature>
<evidence type="ECO:0000259" key="1">
    <source>
        <dbReference type="Pfam" id="PF04738"/>
    </source>
</evidence>
<evidence type="ECO:0000313" key="4">
    <source>
        <dbReference type="Proteomes" id="UP000000493"/>
    </source>
</evidence>
<reference evidence="3 4" key="2">
    <citation type="journal article" date="2012" name="Stand. Genomic Sci.">
        <title>Complete genome sequence of the aquatic bacterium Runella slithyformis type strain (LSU 4(T)).</title>
        <authorList>
            <person name="Copeland A."/>
            <person name="Zhang X."/>
            <person name="Misra M."/>
            <person name="Lapidus A."/>
            <person name="Nolan M."/>
            <person name="Lucas S."/>
            <person name="Deshpande S."/>
            <person name="Cheng J.F."/>
            <person name="Tapia R."/>
            <person name="Goodwin L.A."/>
            <person name="Pitluck S."/>
            <person name="Liolios K."/>
            <person name="Pagani I."/>
            <person name="Ivanova N."/>
            <person name="Mikhailova N."/>
            <person name="Pati A."/>
            <person name="Chen A."/>
            <person name="Palaniappan K."/>
            <person name="Land M."/>
            <person name="Hauser L."/>
            <person name="Pan C."/>
            <person name="Jeffries C.D."/>
            <person name="Detter J.C."/>
            <person name="Brambilla E.M."/>
            <person name="Rohde M."/>
            <person name="Djao O.D."/>
            <person name="Goker M."/>
            <person name="Sikorski J."/>
            <person name="Tindall B.J."/>
            <person name="Woyke T."/>
            <person name="Bristow J."/>
            <person name="Eisen J.A."/>
            <person name="Markowitz V."/>
            <person name="Hugenholtz P."/>
            <person name="Kyrpides N.C."/>
            <person name="Klenk H.P."/>
            <person name="Mavromatis K."/>
        </authorList>
    </citation>
    <scope>NUCLEOTIDE SEQUENCE [LARGE SCALE GENOMIC DNA]</scope>
    <source>
        <strain evidence="4">ATCC 29530 / DSM 19594 / LMG 11500 / NCIMB 11436 / LSU 4</strain>
    </source>
</reference>
<feature type="domain" description="Lantibiotic dehydratase N-terminal" evidence="1">
    <location>
        <begin position="36"/>
        <end position="677"/>
    </location>
</feature>
<dbReference type="InterPro" id="IPR006827">
    <property type="entry name" value="Lant_deHydtase_N"/>
</dbReference>
<protein>
    <submittedName>
        <fullName evidence="3">Lantibiotic dehydratase domain protein</fullName>
    </submittedName>
</protein>
<dbReference type="EMBL" id="CP002859">
    <property type="protein sequence ID" value="AEI48871.1"/>
    <property type="molecule type" value="Genomic_DNA"/>
</dbReference>
<name>A0A7U3ZKG8_RUNSL</name>
<dbReference type="Pfam" id="PF04738">
    <property type="entry name" value="Lant_dehydr_N"/>
    <property type="match status" value="1"/>
</dbReference>
<proteinExistence type="predicted"/>
<organism evidence="3 4">
    <name type="scientific">Runella slithyformis (strain ATCC 29530 / DSM 19594 / LMG 11500 / NCIMB 11436 / LSU 4)</name>
    <dbReference type="NCBI Taxonomy" id="761193"/>
    <lineage>
        <taxon>Bacteria</taxon>
        <taxon>Pseudomonadati</taxon>
        <taxon>Bacteroidota</taxon>
        <taxon>Cytophagia</taxon>
        <taxon>Cytophagales</taxon>
        <taxon>Spirosomataceae</taxon>
        <taxon>Runella</taxon>
    </lineage>
</organism>
<dbReference type="RefSeq" id="WP_013928182.1">
    <property type="nucleotide sequence ID" value="NC_015703.1"/>
</dbReference>
<keyword evidence="4" id="KW-1185">Reference proteome</keyword>
<evidence type="ECO:0000259" key="2">
    <source>
        <dbReference type="Pfam" id="PF14028"/>
    </source>
</evidence>
<dbReference type="Proteomes" id="UP000000493">
    <property type="component" value="Chromosome"/>
</dbReference>
<sequence>MQHYTFHPTVVVRNPLLPFRPESLTETHIRALVHEDWFLEAIYLASPELYRTAVAWRDGATLEKRKEEKLWASLTKYYSRMMSRCTPFGLFASCAALEWGEASIIAFEETKRHTRLDMHFLCALALALSRHPNIRKQLRYFTNDSLYTIGDELRYVEYIYSEGKRVHQLSAVEGSEPVRRVLEAARSGTDYRDLVRLLCSDDISKEEAGDFVDELIAAQLLVSDLEPALTGEPFIEQMVQVLQRVFVQTQSSEAAIIIRQLEQIRQSVDTFDSSTSNTIEDYRRLIAMIKALKVPVEENKLFQTDLFRQLPQGQLPMEAQQDIRAALEVLNRLSTKRKANHLTAFVQRFTARYETREVPLLEALDTETGIGYLPDQGTPLLPLVEDIVRSGNEQKTSMEWDKVQDWLFQQLKTATEQGRYTVALDADQLADLPEADWEDLPPSLAVLFRWAEDEQGQKRIVIDHAGGASAVNLLGRFAYGDKRIFDTVTDIATTEQAQNPDCVFAEILHLPESRTGNILLHPAFRACEIPFLGKSSLPLDRQISVQDLYVSIRQGQVILRSQRLDKIVVPRLSNAHNYSHNALPVYQFLCDLQHQNKRTRFGFDWGNMAGKYSFLPRVTYKNTILHAATWRLQKDQIKALLADTPVVGLPAFQDRLVTLADGDNELIIDWKNPLSVQAFKDAVKNREEIQLKEFLYEHTQPTFQDSVTRTGFVHQCIGLLVRQAPAHAPAVFERPVTSLSRRFSIGSEWLYFKLYGGVKAADKVLVNYLKPLCDELQQRKWVDKWFFIRYSDPDPHVRVRFHLTDSSQIGDVIQLFYRFLQPALEARYLWKIQVDTYERELERYGFEAIAQAEELFYHDSEAVLAFLDQTEGDAREELRWLWGMRAIDVLLDSFQMDTQQKLDLLTSLRESFAKEFNLDIALKQQLDKKYRLHRASLQHLLTKDPSVECDPLSIILTTKSANILPVALQLSAAYAPSKITYWMSSYIHMLVNRLIPSEQRLHELVMYDFLCRYYQSSKYLEVAL</sequence>